<name>A0A8K0A216_BRALA</name>
<dbReference type="GO" id="GO:0016020">
    <property type="term" value="C:membrane"/>
    <property type="evidence" value="ECO:0007669"/>
    <property type="project" value="InterPro"/>
</dbReference>
<evidence type="ECO:0000313" key="11">
    <source>
        <dbReference type="EMBL" id="CAH1267129.1"/>
    </source>
</evidence>
<evidence type="ECO:0000256" key="7">
    <source>
        <dbReference type="ARBA" id="ARBA00023157"/>
    </source>
</evidence>
<dbReference type="Pfam" id="PF03128">
    <property type="entry name" value="CXCXC"/>
    <property type="match status" value="1"/>
</dbReference>
<dbReference type="InterPro" id="IPR050507">
    <property type="entry name" value="PDGF/VEGF_growth_factor"/>
</dbReference>
<keyword evidence="6 8" id="KW-0339">Growth factor</keyword>
<dbReference type="PROSITE" id="PS50278">
    <property type="entry name" value="PDGF_2"/>
    <property type="match status" value="1"/>
</dbReference>
<dbReference type="GO" id="GO:0008083">
    <property type="term" value="F:growth factor activity"/>
    <property type="evidence" value="ECO:0007669"/>
    <property type="project" value="UniProtKB-KW"/>
</dbReference>
<dbReference type="GO" id="GO:0005172">
    <property type="term" value="F:vascular endothelial growth factor receptor binding"/>
    <property type="evidence" value="ECO:0007669"/>
    <property type="project" value="TreeGrafter"/>
</dbReference>
<dbReference type="InterPro" id="IPR000072">
    <property type="entry name" value="PDGF/VEGF_dom"/>
</dbReference>
<dbReference type="Gene3D" id="2.10.90.10">
    <property type="entry name" value="Cystine-knot cytokines"/>
    <property type="match status" value="1"/>
</dbReference>
<dbReference type="InterPro" id="IPR029034">
    <property type="entry name" value="Cystine-knot_cytokine"/>
</dbReference>
<dbReference type="AlphaFoldDB" id="A0A8K0A216"/>
<evidence type="ECO:0000256" key="2">
    <source>
        <dbReference type="ARBA" id="ARBA00022525"/>
    </source>
</evidence>
<feature type="chain" id="PRO_5035422105" evidence="9">
    <location>
        <begin position="19"/>
        <end position="330"/>
    </location>
</feature>
<accession>A0A8K0A216</accession>
<comment type="similarity">
    <text evidence="8">Belongs to the PDGF/VEGF growth factor family.</text>
</comment>
<keyword evidence="12" id="KW-1185">Reference proteome</keyword>
<keyword evidence="7" id="KW-1015">Disulfide bond</keyword>
<dbReference type="PANTHER" id="PTHR12025">
    <property type="entry name" value="VASCULAR ENDOTHELIAL GROWTH FACTOR"/>
    <property type="match status" value="1"/>
</dbReference>
<feature type="signal peptide" evidence="9">
    <location>
        <begin position="1"/>
        <end position="18"/>
    </location>
</feature>
<gene>
    <name evidence="11" type="primary">VEGFD</name>
    <name evidence="11" type="ORF">BLAG_LOCUS20589</name>
</gene>
<protein>
    <submittedName>
        <fullName evidence="11">VEGFD protein</fullName>
    </submittedName>
</protein>
<dbReference type="PANTHER" id="PTHR12025:SF15">
    <property type="entry name" value="VASCULAR ENDOTHELIAL GROWTH FACTOR C-LIKE ISOFORM X1"/>
    <property type="match status" value="1"/>
</dbReference>
<dbReference type="Pfam" id="PF00341">
    <property type="entry name" value="PDGF"/>
    <property type="match status" value="1"/>
</dbReference>
<dbReference type="GO" id="GO:0050930">
    <property type="term" value="P:induction of positive chemotaxis"/>
    <property type="evidence" value="ECO:0007669"/>
    <property type="project" value="TreeGrafter"/>
</dbReference>
<feature type="domain" description="Platelet-derived growth factor (PDGF) family profile" evidence="10">
    <location>
        <begin position="135"/>
        <end position="221"/>
    </location>
</feature>
<keyword evidence="2" id="KW-0964">Secreted</keyword>
<evidence type="ECO:0000256" key="6">
    <source>
        <dbReference type="ARBA" id="ARBA00023030"/>
    </source>
</evidence>
<dbReference type="GO" id="GO:0005615">
    <property type="term" value="C:extracellular space"/>
    <property type="evidence" value="ECO:0007669"/>
    <property type="project" value="TreeGrafter"/>
</dbReference>
<dbReference type="GO" id="GO:0048010">
    <property type="term" value="P:vascular endothelial growth factor receptor signaling pathway"/>
    <property type="evidence" value="ECO:0007669"/>
    <property type="project" value="TreeGrafter"/>
</dbReference>
<evidence type="ECO:0000256" key="5">
    <source>
        <dbReference type="ARBA" id="ARBA00022737"/>
    </source>
</evidence>
<dbReference type="InterPro" id="IPR004153">
    <property type="entry name" value="CXCXC_repeat"/>
</dbReference>
<dbReference type="GO" id="GO:0042056">
    <property type="term" value="F:chemoattractant activity"/>
    <property type="evidence" value="ECO:0007669"/>
    <property type="project" value="TreeGrafter"/>
</dbReference>
<dbReference type="InterPro" id="IPR023581">
    <property type="entry name" value="PD_growth_factor_CS"/>
</dbReference>
<keyword evidence="3" id="KW-0165">Cleavage on pair of basic residues</keyword>
<dbReference type="GO" id="GO:0001666">
    <property type="term" value="P:response to hypoxia"/>
    <property type="evidence" value="ECO:0007669"/>
    <property type="project" value="TreeGrafter"/>
</dbReference>
<keyword evidence="4 9" id="KW-0732">Signal</keyword>
<organism evidence="11 12">
    <name type="scientific">Branchiostoma lanceolatum</name>
    <name type="common">Common lancelet</name>
    <name type="synonym">Amphioxus lanceolatum</name>
    <dbReference type="NCBI Taxonomy" id="7740"/>
    <lineage>
        <taxon>Eukaryota</taxon>
        <taxon>Metazoa</taxon>
        <taxon>Chordata</taxon>
        <taxon>Cephalochordata</taxon>
        <taxon>Leptocardii</taxon>
        <taxon>Amphioxiformes</taxon>
        <taxon>Branchiostomatidae</taxon>
        <taxon>Branchiostoma</taxon>
    </lineage>
</organism>
<comment type="subcellular location">
    <subcellularLocation>
        <location evidence="1">Secreted</location>
    </subcellularLocation>
</comment>
<evidence type="ECO:0000259" key="10">
    <source>
        <dbReference type="PROSITE" id="PS50278"/>
    </source>
</evidence>
<proteinExistence type="inferred from homology"/>
<evidence type="ECO:0000256" key="1">
    <source>
        <dbReference type="ARBA" id="ARBA00004613"/>
    </source>
</evidence>
<evidence type="ECO:0000256" key="9">
    <source>
        <dbReference type="SAM" id="SignalP"/>
    </source>
</evidence>
<dbReference type="PROSITE" id="PS00249">
    <property type="entry name" value="PDGF_1"/>
    <property type="match status" value="1"/>
</dbReference>
<keyword evidence="5" id="KW-0677">Repeat</keyword>
<sequence length="330" mass="35981">MAPKMLILLLVTCTAIQGEKIPFQVLHKLLDVKNPADLFQLFNVSTDSIGPEVTGPSTDFIPDSVPRGDLFRTSAKNKTIRGRLGGLGGDSVLLDGSGGTAWAAGGRNPFPSEKVIVSRQGANMVAGLVSEIDFCSPRGTEVEIPNDSPSTIVIPSCVNLQRCGGCCHANIFQCEPLETKNTTVTVMKLGLSASGGDLELEAIEGIEMEEHVSCQCGCKVKPHHCNPSIHRYEECACSCLWPRRGCEEGKVWDEKECRCVCQSGQSNCRKRYYWDPDQCECLCTPRSCPTGRTLDLSTCKPDCKVQEEHHTKVKQNTVCTQVSDRVTPES</sequence>
<dbReference type="Proteomes" id="UP000838412">
    <property type="component" value="Chromosome 6"/>
</dbReference>
<evidence type="ECO:0000313" key="12">
    <source>
        <dbReference type="Proteomes" id="UP000838412"/>
    </source>
</evidence>
<dbReference type="OrthoDB" id="8878063at2759"/>
<evidence type="ECO:0000256" key="4">
    <source>
        <dbReference type="ARBA" id="ARBA00022729"/>
    </source>
</evidence>
<dbReference type="SMART" id="SM00141">
    <property type="entry name" value="PDGF"/>
    <property type="match status" value="1"/>
</dbReference>
<dbReference type="GO" id="GO:0001938">
    <property type="term" value="P:positive regulation of endothelial cell proliferation"/>
    <property type="evidence" value="ECO:0007669"/>
    <property type="project" value="TreeGrafter"/>
</dbReference>
<reference evidence="11" key="1">
    <citation type="submission" date="2022-01" db="EMBL/GenBank/DDBJ databases">
        <authorList>
            <person name="Braso-Vives M."/>
        </authorList>
    </citation>
    <scope>NUCLEOTIDE SEQUENCE</scope>
</reference>
<dbReference type="EMBL" id="OV696691">
    <property type="protein sequence ID" value="CAH1267129.1"/>
    <property type="molecule type" value="Genomic_DNA"/>
</dbReference>
<evidence type="ECO:0000256" key="3">
    <source>
        <dbReference type="ARBA" id="ARBA00022685"/>
    </source>
</evidence>
<dbReference type="SUPFAM" id="SSF57501">
    <property type="entry name" value="Cystine-knot cytokines"/>
    <property type="match status" value="1"/>
</dbReference>
<evidence type="ECO:0000256" key="8">
    <source>
        <dbReference type="RuleBase" id="RU003818"/>
    </source>
</evidence>